<dbReference type="STRING" id="228908.NEQ484"/>
<gene>
    <name evidence="1" type="ordered locus">NEQ484</name>
</gene>
<evidence type="ECO:0000313" key="1">
    <source>
        <dbReference type="EMBL" id="AAR39328.1"/>
    </source>
</evidence>
<dbReference type="Proteomes" id="UP000000578">
    <property type="component" value="Chromosome"/>
</dbReference>
<dbReference type="EMBL" id="AE017199">
    <property type="protein sequence ID" value="AAR39328.1"/>
    <property type="molecule type" value="Genomic_DNA"/>
</dbReference>
<keyword evidence="2" id="KW-1185">Reference proteome</keyword>
<dbReference type="BioCyc" id="NEQU228908:GJB6-514-MONOMER"/>
<dbReference type="KEGG" id="neq:NEQ484"/>
<protein>
    <submittedName>
        <fullName evidence="1">NEQ484</fullName>
    </submittedName>
</protein>
<sequence length="153" mass="18700">MKLTKEIYEKYLKNWEIAVRYLDADEIELAKEDEKILVLTLARRANSKIDIIIDEIETILLPSEEISVIHELRAFSNKDIEWLLELYRLASYYSRAIKYGLYFKDIDYLKQTINELLEFYKEKEPQLRELFARKRDIWKEPINKSQYDFRYFL</sequence>
<reference evidence="1 2" key="1">
    <citation type="journal article" date="2003" name="Proc. Natl. Acad. Sci. U.S.A.">
        <title>The genome of Nanoarchaeum equitans: insights into early archaeal evolution and derived parasitism.</title>
        <authorList>
            <person name="Waters E."/>
            <person name="Hohn M.J."/>
            <person name="Ahel I."/>
            <person name="Graham D.E."/>
            <person name="Adams M.D."/>
            <person name="Barnstead M."/>
            <person name="Beeson K.Y."/>
            <person name="Bibbs L."/>
            <person name="Bolanos R."/>
            <person name="Keller M."/>
            <person name="Kretz K."/>
            <person name="Lin X."/>
            <person name="Mathur E."/>
            <person name="Ni J."/>
            <person name="Podar M."/>
            <person name="Richardson T."/>
            <person name="Sutton G.G."/>
            <person name="Simon M."/>
            <person name="Soll D."/>
            <person name="Stetter K.O."/>
            <person name="Short J.M."/>
            <person name="Noordewier M."/>
        </authorList>
    </citation>
    <scope>NUCLEOTIDE SEQUENCE [LARGE SCALE GENOMIC DNA]</scope>
    <source>
        <strain evidence="1 2">Kin4-M</strain>
    </source>
</reference>
<dbReference type="AlphaFoldDB" id="Q74MC0"/>
<name>Q74MC0_NANEQ</name>
<dbReference type="HOGENOM" id="CLU_1709163_0_0_2"/>
<dbReference type="EnsemblBacteria" id="AAR39328">
    <property type="protein sequence ID" value="AAR39328"/>
    <property type="gene ID" value="NEQ484"/>
</dbReference>
<proteinExistence type="predicted"/>
<organism evidence="1 2">
    <name type="scientific">Nanoarchaeum equitans (strain Kin4-M)</name>
    <dbReference type="NCBI Taxonomy" id="228908"/>
    <lineage>
        <taxon>Archaea</taxon>
        <taxon>Nanobdellota</taxon>
        <taxon>Candidatus Nanoarchaeia</taxon>
        <taxon>Nanoarchaeales</taxon>
        <taxon>Nanoarchaeaceae</taxon>
        <taxon>Nanoarchaeum</taxon>
    </lineage>
</organism>
<accession>Q74MC0</accession>
<evidence type="ECO:0000313" key="2">
    <source>
        <dbReference type="Proteomes" id="UP000000578"/>
    </source>
</evidence>